<name>A0A9W9PFA5_PENCI</name>
<gene>
    <name evidence="2" type="ORF">N7469_001871</name>
</gene>
<dbReference type="GeneID" id="81379958"/>
<keyword evidence="3" id="KW-1185">Reference proteome</keyword>
<comment type="caution">
    <text evidence="2">The sequence shown here is derived from an EMBL/GenBank/DDBJ whole genome shotgun (WGS) entry which is preliminary data.</text>
</comment>
<dbReference type="AlphaFoldDB" id="A0A9W9PFA5"/>
<evidence type="ECO:0000313" key="2">
    <source>
        <dbReference type="EMBL" id="KAJ5243544.1"/>
    </source>
</evidence>
<reference evidence="2" key="1">
    <citation type="submission" date="2022-11" db="EMBL/GenBank/DDBJ databases">
        <authorList>
            <person name="Petersen C."/>
        </authorList>
    </citation>
    <scope>NUCLEOTIDE SEQUENCE</scope>
    <source>
        <strain evidence="2">IBT 23319</strain>
    </source>
</reference>
<evidence type="ECO:0000256" key="1">
    <source>
        <dbReference type="SAM" id="Phobius"/>
    </source>
</evidence>
<protein>
    <submittedName>
        <fullName evidence="2">Uncharacterized protein</fullName>
    </submittedName>
</protein>
<dbReference type="Proteomes" id="UP001147733">
    <property type="component" value="Unassembled WGS sequence"/>
</dbReference>
<keyword evidence="1" id="KW-1133">Transmembrane helix</keyword>
<evidence type="ECO:0000313" key="3">
    <source>
        <dbReference type="Proteomes" id="UP001147733"/>
    </source>
</evidence>
<keyword evidence="1" id="KW-0812">Transmembrane</keyword>
<dbReference type="RefSeq" id="XP_056506548.1">
    <property type="nucleotide sequence ID" value="XM_056640791.1"/>
</dbReference>
<keyword evidence="1" id="KW-0472">Membrane</keyword>
<dbReference type="EMBL" id="JAPQKT010000001">
    <property type="protein sequence ID" value="KAJ5243544.1"/>
    <property type="molecule type" value="Genomic_DNA"/>
</dbReference>
<proteinExistence type="predicted"/>
<reference evidence="2" key="2">
    <citation type="journal article" date="2023" name="IMA Fungus">
        <title>Comparative genomic study of the Penicillium genus elucidates a diverse pangenome and 15 lateral gene transfer events.</title>
        <authorList>
            <person name="Petersen C."/>
            <person name="Sorensen T."/>
            <person name="Nielsen M.R."/>
            <person name="Sondergaard T.E."/>
            <person name="Sorensen J.L."/>
            <person name="Fitzpatrick D.A."/>
            <person name="Frisvad J.C."/>
            <person name="Nielsen K.L."/>
        </authorList>
    </citation>
    <scope>NUCLEOTIDE SEQUENCE</scope>
    <source>
        <strain evidence="2">IBT 23319</strain>
    </source>
</reference>
<organism evidence="2 3">
    <name type="scientific">Penicillium citrinum</name>
    <dbReference type="NCBI Taxonomy" id="5077"/>
    <lineage>
        <taxon>Eukaryota</taxon>
        <taxon>Fungi</taxon>
        <taxon>Dikarya</taxon>
        <taxon>Ascomycota</taxon>
        <taxon>Pezizomycotina</taxon>
        <taxon>Eurotiomycetes</taxon>
        <taxon>Eurotiomycetidae</taxon>
        <taxon>Eurotiales</taxon>
        <taxon>Aspergillaceae</taxon>
        <taxon>Penicillium</taxon>
    </lineage>
</organism>
<accession>A0A9W9PFA5</accession>
<sequence length="83" mass="9240">MFVYTPWIAATGIQNTFIVAGTISLAMPIMSIVLLIWANEPGNTQLRSTSDLLFDNLFTAVSNRYHMALNVEDSQGKNSYIKI</sequence>
<feature type="transmembrane region" description="Helical" evidence="1">
    <location>
        <begin position="16"/>
        <end position="38"/>
    </location>
</feature>